<sequence>MSSTPPPDHYKVLGVAKDAQVAEIRLAYRKLVLKCHPDKVQDPALKAQKQEEFQKVQQAYELLTDEDERRKYDDQVKLAELKEQLRKTNVSGTPRSSSKYAEYEIRTAEPRASSYKPSTNVPPPAAKGYTYPRSYEDDVTFSPRVYQTGSSRTTRREGTTYVDSRSKRESERDREAREKEKDRERRKKAEKEDAARREKEAKEAKDARREKRAKEKQRDKDIKRESEDKKKHTKATAYVVDDYSDDAPAPAPASKSDKKKSSSKKYDEKRDRSSQREDIHIVSPQPPAVRSFPEYVTSKYVEQPPRTVPAAPEPSSSWEDTHSKLKDAASYIEAARAKEGVAGPGGLKRSMTYAPRMNQPPAAPTPPPAPNQTSPFAAPDDDDVRRSAARPRRGSTESNRPRDRYSKSSREPLTEPVVMSASPNNRHAAHPAMSGSPPHLSRTHTMPADAQSYPRAVPITRSQTYNYGEATDPRGRNRTRYQSQIDEEDADSDDVRDQRARDRRHRGSRREQSVDQGYGETSRYPSGYESSRQPSYSRRAAEPESDRYAAYHSSGYNDARPSMPVRDSSYSASAGAAHFAKVKTSKAYGYDDIQYTNYHHSQKPREEYTYA</sequence>
<dbReference type="Proteomes" id="UP000034112">
    <property type="component" value="Unassembled WGS sequence"/>
</dbReference>
<reference evidence="7" key="1">
    <citation type="journal article" date="2015" name="Genome Announc.">
        <title>Draft whole-genome sequence of the biocontrol agent Trichoderma harzianum T6776.</title>
        <authorList>
            <person name="Baroncelli R."/>
            <person name="Piaggeschi G."/>
            <person name="Fiorini L."/>
            <person name="Bertolini E."/>
            <person name="Zapparata A."/>
            <person name="Pe M.E."/>
            <person name="Sarrocco S."/>
            <person name="Vannacci G."/>
        </authorList>
    </citation>
    <scope>NUCLEOTIDE SEQUENCE [LARGE SCALE GENOMIC DNA]</scope>
    <source>
        <strain evidence="7">T6776</strain>
    </source>
</reference>
<evidence type="ECO:0000256" key="2">
    <source>
        <dbReference type="ARBA" id="ARBA00022729"/>
    </source>
</evidence>
<dbReference type="GO" id="GO:0034975">
    <property type="term" value="P:protein folding in endoplasmic reticulum"/>
    <property type="evidence" value="ECO:0007669"/>
    <property type="project" value="TreeGrafter"/>
</dbReference>
<feature type="compositionally biased region" description="Basic and acidic residues" evidence="4">
    <location>
        <begin position="154"/>
        <end position="230"/>
    </location>
</feature>
<feature type="compositionally biased region" description="Polar residues" evidence="4">
    <location>
        <begin position="87"/>
        <end position="99"/>
    </location>
</feature>
<gene>
    <name evidence="6" type="ORF">THAR02_06759</name>
</gene>
<dbReference type="InterPro" id="IPR018253">
    <property type="entry name" value="DnaJ_domain_CS"/>
</dbReference>
<protein>
    <recommendedName>
        <fullName evidence="5">J domain-containing protein</fullName>
    </recommendedName>
</protein>
<dbReference type="PROSITE" id="PS00636">
    <property type="entry name" value="DNAJ_1"/>
    <property type="match status" value="1"/>
</dbReference>
<comment type="subcellular location">
    <subcellularLocation>
        <location evidence="1">Endoplasmic reticulum</location>
    </subcellularLocation>
</comment>
<dbReference type="InterPro" id="IPR051727">
    <property type="entry name" value="DnaJ_C3_Co-chaperones"/>
</dbReference>
<dbReference type="SMART" id="SM00271">
    <property type="entry name" value="DnaJ"/>
    <property type="match status" value="1"/>
</dbReference>
<feature type="region of interest" description="Disordered" evidence="4">
    <location>
        <begin position="336"/>
        <end position="569"/>
    </location>
</feature>
<dbReference type="GO" id="GO:0051087">
    <property type="term" value="F:protein-folding chaperone binding"/>
    <property type="evidence" value="ECO:0007669"/>
    <property type="project" value="TreeGrafter"/>
</dbReference>
<feature type="domain" description="J" evidence="5">
    <location>
        <begin position="8"/>
        <end position="76"/>
    </location>
</feature>
<feature type="compositionally biased region" description="Pro residues" evidence="4">
    <location>
        <begin position="361"/>
        <end position="370"/>
    </location>
</feature>
<organism evidence="6 7">
    <name type="scientific">Trichoderma harzianum</name>
    <name type="common">Hypocrea lixii</name>
    <dbReference type="NCBI Taxonomy" id="5544"/>
    <lineage>
        <taxon>Eukaryota</taxon>
        <taxon>Fungi</taxon>
        <taxon>Dikarya</taxon>
        <taxon>Ascomycota</taxon>
        <taxon>Pezizomycotina</taxon>
        <taxon>Sordariomycetes</taxon>
        <taxon>Hypocreomycetidae</taxon>
        <taxon>Hypocreales</taxon>
        <taxon>Hypocreaceae</taxon>
        <taxon>Trichoderma</taxon>
    </lineage>
</organism>
<dbReference type="AlphaFoldDB" id="A0A0F9X9D8"/>
<name>A0A0F9X9D8_TRIHA</name>
<dbReference type="CDD" id="cd06257">
    <property type="entry name" value="DnaJ"/>
    <property type="match status" value="1"/>
</dbReference>
<dbReference type="OrthoDB" id="10250354at2759"/>
<dbReference type="GO" id="GO:0051787">
    <property type="term" value="F:misfolded protein binding"/>
    <property type="evidence" value="ECO:0007669"/>
    <property type="project" value="TreeGrafter"/>
</dbReference>
<dbReference type="OMA" id="GEHVMQY"/>
<dbReference type="EMBL" id="JOKZ01000211">
    <property type="protein sequence ID" value="KKP01125.1"/>
    <property type="molecule type" value="Genomic_DNA"/>
</dbReference>
<dbReference type="GO" id="GO:0005783">
    <property type="term" value="C:endoplasmic reticulum"/>
    <property type="evidence" value="ECO:0007669"/>
    <property type="project" value="UniProtKB-SubCell"/>
</dbReference>
<dbReference type="PRINTS" id="PR00625">
    <property type="entry name" value="JDOMAIN"/>
</dbReference>
<comment type="caution">
    <text evidence="6">The sequence shown here is derived from an EMBL/GenBank/DDBJ whole genome shotgun (WGS) entry which is preliminary data.</text>
</comment>
<accession>A0A0F9X9D8</accession>
<feature type="region of interest" description="Disordered" evidence="4">
    <location>
        <begin position="87"/>
        <end position="324"/>
    </location>
</feature>
<evidence type="ECO:0000259" key="5">
    <source>
        <dbReference type="PROSITE" id="PS50076"/>
    </source>
</evidence>
<keyword evidence="2" id="KW-0732">Signal</keyword>
<proteinExistence type="predicted"/>
<dbReference type="SUPFAM" id="SSF46565">
    <property type="entry name" value="Chaperone J-domain"/>
    <property type="match status" value="1"/>
</dbReference>
<evidence type="ECO:0000256" key="4">
    <source>
        <dbReference type="SAM" id="MobiDB-lite"/>
    </source>
</evidence>
<dbReference type="PANTHER" id="PTHR44140">
    <property type="entry name" value="LD25575P"/>
    <property type="match status" value="1"/>
</dbReference>
<dbReference type="Gene3D" id="1.10.287.110">
    <property type="entry name" value="DnaJ domain"/>
    <property type="match status" value="1"/>
</dbReference>
<dbReference type="PROSITE" id="PS50076">
    <property type="entry name" value="DNAJ_2"/>
    <property type="match status" value="1"/>
</dbReference>
<dbReference type="InterPro" id="IPR001623">
    <property type="entry name" value="DnaJ_domain"/>
</dbReference>
<evidence type="ECO:0000313" key="6">
    <source>
        <dbReference type="EMBL" id="KKP01125.1"/>
    </source>
</evidence>
<evidence type="ECO:0000256" key="3">
    <source>
        <dbReference type="ARBA" id="ARBA00022824"/>
    </source>
</evidence>
<dbReference type="FunFam" id="1.10.287.110:FF:000073">
    <property type="entry name" value="DnaJ domain protein"/>
    <property type="match status" value="1"/>
</dbReference>
<feature type="compositionally biased region" description="Basic and acidic residues" evidence="4">
    <location>
        <begin position="399"/>
        <end position="413"/>
    </location>
</feature>
<evidence type="ECO:0000313" key="7">
    <source>
        <dbReference type="Proteomes" id="UP000034112"/>
    </source>
</evidence>
<dbReference type="Pfam" id="PF00226">
    <property type="entry name" value="DnaJ"/>
    <property type="match status" value="1"/>
</dbReference>
<evidence type="ECO:0000256" key="1">
    <source>
        <dbReference type="ARBA" id="ARBA00004240"/>
    </source>
</evidence>
<feature type="compositionally biased region" description="Basic and acidic residues" evidence="4">
    <location>
        <begin position="539"/>
        <end position="549"/>
    </location>
</feature>
<keyword evidence="3" id="KW-0256">Endoplasmic reticulum</keyword>
<dbReference type="PANTHER" id="PTHR44140:SF2">
    <property type="entry name" value="LD25575P"/>
    <property type="match status" value="1"/>
</dbReference>
<feature type="compositionally biased region" description="Basic and acidic residues" evidence="4">
    <location>
        <begin position="255"/>
        <end position="280"/>
    </location>
</feature>
<dbReference type="InterPro" id="IPR036869">
    <property type="entry name" value="J_dom_sf"/>
</dbReference>